<keyword evidence="6" id="KW-1185">Reference proteome</keyword>
<dbReference type="EMBL" id="FZOG01000001">
    <property type="protein sequence ID" value="SNR87675.1"/>
    <property type="molecule type" value="Genomic_DNA"/>
</dbReference>
<evidence type="ECO:0000313" key="5">
    <source>
        <dbReference type="EMBL" id="SNR87675.1"/>
    </source>
</evidence>
<dbReference type="PANTHER" id="PTHR47894:SF4">
    <property type="entry name" value="HTH-TYPE TRANSCRIPTIONAL REGULATOR GADX"/>
    <property type="match status" value="1"/>
</dbReference>
<gene>
    <name evidence="5" type="ORF">SAMN05216255_0746</name>
</gene>
<evidence type="ECO:0000259" key="4">
    <source>
        <dbReference type="PROSITE" id="PS01124"/>
    </source>
</evidence>
<dbReference type="InterPro" id="IPR018060">
    <property type="entry name" value="HTH_AraC"/>
</dbReference>
<dbReference type="GO" id="GO:0005829">
    <property type="term" value="C:cytosol"/>
    <property type="evidence" value="ECO:0007669"/>
    <property type="project" value="TreeGrafter"/>
</dbReference>
<evidence type="ECO:0000256" key="1">
    <source>
        <dbReference type="ARBA" id="ARBA00023015"/>
    </source>
</evidence>
<reference evidence="6" key="1">
    <citation type="submission" date="2017-06" db="EMBL/GenBank/DDBJ databases">
        <authorList>
            <person name="Varghese N."/>
            <person name="Submissions S."/>
        </authorList>
    </citation>
    <scope>NUCLEOTIDE SEQUENCE [LARGE SCALE GENOMIC DNA]</scope>
    <source>
        <strain evidence="6">CIP 108523</strain>
    </source>
</reference>
<keyword evidence="2" id="KW-0238">DNA-binding</keyword>
<dbReference type="Pfam" id="PF12833">
    <property type="entry name" value="HTH_18"/>
    <property type="match status" value="1"/>
</dbReference>
<accession>A0A238ZWD1</accession>
<evidence type="ECO:0000256" key="2">
    <source>
        <dbReference type="ARBA" id="ARBA00023125"/>
    </source>
</evidence>
<dbReference type="GO" id="GO:0000976">
    <property type="term" value="F:transcription cis-regulatory region binding"/>
    <property type="evidence" value="ECO:0007669"/>
    <property type="project" value="TreeGrafter"/>
</dbReference>
<proteinExistence type="predicted"/>
<dbReference type="InterPro" id="IPR032687">
    <property type="entry name" value="AraC-type_N"/>
</dbReference>
<name>A0A238ZWD1_9PSED</name>
<dbReference type="AlphaFoldDB" id="A0A238ZWD1"/>
<keyword evidence="3" id="KW-0804">Transcription</keyword>
<dbReference type="SMART" id="SM00342">
    <property type="entry name" value="HTH_ARAC"/>
    <property type="match status" value="1"/>
</dbReference>
<dbReference type="PANTHER" id="PTHR47894">
    <property type="entry name" value="HTH-TYPE TRANSCRIPTIONAL REGULATOR GADX"/>
    <property type="match status" value="1"/>
</dbReference>
<dbReference type="GO" id="GO:0003700">
    <property type="term" value="F:DNA-binding transcription factor activity"/>
    <property type="evidence" value="ECO:0007669"/>
    <property type="project" value="InterPro"/>
</dbReference>
<evidence type="ECO:0000313" key="6">
    <source>
        <dbReference type="Proteomes" id="UP000242915"/>
    </source>
</evidence>
<protein>
    <submittedName>
        <fullName evidence="5">Transcriptional regulator, AraC family</fullName>
    </submittedName>
</protein>
<keyword evidence="1" id="KW-0805">Transcription regulation</keyword>
<organism evidence="5 6">
    <name type="scientific">Pseudomonas segetis</name>
    <dbReference type="NCBI Taxonomy" id="298908"/>
    <lineage>
        <taxon>Bacteria</taxon>
        <taxon>Pseudomonadati</taxon>
        <taxon>Pseudomonadota</taxon>
        <taxon>Gammaproteobacteria</taxon>
        <taxon>Pseudomonadales</taxon>
        <taxon>Pseudomonadaceae</taxon>
        <taxon>Pseudomonas</taxon>
    </lineage>
</organism>
<dbReference type="PROSITE" id="PS01124">
    <property type="entry name" value="HTH_ARAC_FAMILY_2"/>
    <property type="match status" value="1"/>
</dbReference>
<dbReference type="SUPFAM" id="SSF46689">
    <property type="entry name" value="Homeodomain-like"/>
    <property type="match status" value="1"/>
</dbReference>
<dbReference type="Proteomes" id="UP000242915">
    <property type="component" value="Unassembled WGS sequence"/>
</dbReference>
<dbReference type="Gene3D" id="1.10.10.60">
    <property type="entry name" value="Homeodomain-like"/>
    <property type="match status" value="1"/>
</dbReference>
<dbReference type="InterPro" id="IPR009057">
    <property type="entry name" value="Homeodomain-like_sf"/>
</dbReference>
<dbReference type="InterPro" id="IPR020449">
    <property type="entry name" value="Tscrpt_reg_AraC-type_HTH"/>
</dbReference>
<dbReference type="RefSeq" id="WP_089358820.1">
    <property type="nucleotide sequence ID" value="NZ_FZOG01000001.1"/>
</dbReference>
<evidence type="ECO:0000256" key="3">
    <source>
        <dbReference type="ARBA" id="ARBA00023163"/>
    </source>
</evidence>
<feature type="domain" description="HTH araC/xylS-type" evidence="4">
    <location>
        <begin position="233"/>
        <end position="331"/>
    </location>
</feature>
<dbReference type="PRINTS" id="PR00032">
    <property type="entry name" value="HTHARAC"/>
</dbReference>
<dbReference type="Pfam" id="PF12625">
    <property type="entry name" value="Arabinose_bd"/>
    <property type="match status" value="1"/>
</dbReference>
<sequence length="335" mass="37929">MTALIRTTSFTGFRELVGQLGGDPLLLLERFRVPIHLLDEEDASVPLRTLVALLECAAEEFDCPDFGLRMAEYQDIHILGPVAIIARSSATAGQALAELVRFIGYHSPGIELDLDLSQADAPRMSVDIRLPGVHMQRQMVELAMGVAHNIMRLLFGSSFAAQSVLLSGISPLPQARYRRYFKTSVYDAQPLNAFVLTHEQLGRRIEQQDPSLHRAMVQYLSQIGAERPVSLVQQVERLIFRLLPTNRCRLLIIAAQLGMHPRLLQRRLAEEGCRFDELVEQVRRNRAEHYLSERHMPMSQVAGLLGYSEQSVFNRSCKRWFGLTPGEYRRQLLNG</sequence>